<reference evidence="3 4" key="1">
    <citation type="journal article" date="2018" name="Nat. Genet.">
        <title>The Rosa genome provides new insights in the design of modern roses.</title>
        <authorList>
            <person name="Bendahmane M."/>
        </authorList>
    </citation>
    <scope>NUCLEOTIDE SEQUENCE [LARGE SCALE GENOMIC DNA]</scope>
    <source>
        <strain evidence="4">cv. Old Blush</strain>
    </source>
</reference>
<evidence type="ECO:0000313" key="4">
    <source>
        <dbReference type="Proteomes" id="UP000238479"/>
    </source>
</evidence>
<dbReference type="EMBL" id="PDCK01000039">
    <property type="protein sequence ID" value="PRQ56098.1"/>
    <property type="molecule type" value="Genomic_DNA"/>
</dbReference>
<dbReference type="Proteomes" id="UP000238479">
    <property type="component" value="Chromosome 1"/>
</dbReference>
<dbReference type="PANTHER" id="PTHR46033">
    <property type="entry name" value="PROTEIN MAIN-LIKE 2"/>
    <property type="match status" value="1"/>
</dbReference>
<evidence type="ECO:0000313" key="3">
    <source>
        <dbReference type="EMBL" id="PRQ56098.1"/>
    </source>
</evidence>
<accession>A0A2P6SBN9</accession>
<dbReference type="PANTHER" id="PTHR46033:SF8">
    <property type="entry name" value="PROTEIN MAINTENANCE OF MERISTEMS-LIKE"/>
    <property type="match status" value="1"/>
</dbReference>
<feature type="region of interest" description="Disordered" evidence="1">
    <location>
        <begin position="1"/>
        <end position="31"/>
    </location>
</feature>
<gene>
    <name evidence="3" type="ORF">RchiOBHm_Chr1g0332031</name>
</gene>
<dbReference type="AlphaFoldDB" id="A0A2P6SBN9"/>
<dbReference type="Gramene" id="PRQ56098">
    <property type="protein sequence ID" value="PRQ56098"/>
    <property type="gene ID" value="RchiOBHm_Chr1g0332031"/>
</dbReference>
<dbReference type="InterPro" id="IPR019557">
    <property type="entry name" value="AminoTfrase-like_pln_mobile"/>
</dbReference>
<keyword evidence="3" id="KW-0378">Hydrolase</keyword>
<comment type="caution">
    <text evidence="3">The sequence shown here is derived from an EMBL/GenBank/DDBJ whole genome shotgun (WGS) entry which is preliminary data.</text>
</comment>
<evidence type="ECO:0000259" key="2">
    <source>
        <dbReference type="Pfam" id="PF10536"/>
    </source>
</evidence>
<protein>
    <recommendedName>
        <fullName evidence="2">Aminotransferase-like plant mobile domain-containing protein</fullName>
    </recommendedName>
</protein>
<sequence>MARGHKHHDCPTTSKTKRKFCSQPSQSEVDEGVIDDGVDTAEEQACEPFADADEPLSGPFPGGPHDPSVLKSFKSHVAAAIWFNKEREPLKLQNHSYKLTQWVFDEHVANHKFWSYIDGSRLRPLVNCSYLIGNRVVVSAFCERWQPETNTFHLPFGEMTITLDDVFNILGIPIQGDSISVPEGVRLDKTYYASLLSSTLGVTIDEAKKEMSRYGGNGVTLEWLILRFQSVSDDSPLEFIEFAARGFLLYILGCTLFVDKTGNRINVIYLHFLLDLNRVGRYAWGAAGLAFLYRQLGLASRVGCRQIGGYLTLLEAWIYEHFRNVVSPHLRVEYLENEPRVNRWEPRKDAGLSLVYVQALRQQLDHMHAHEVIWDPYRGLREAHPLLEITFYTGMLKCLDIVEPYYPDRVLRQFGRVQIIPHNPYTPSRVRRVSDSKSYKVVYEYFDGLWQRWRDHVLADANRSIPVKFSYDCTPEYLSWYQKITHPYVRHPDWMSAAVDSNEENHPLQRISRALCITHSIVDVGRDDAIRQPMRLYEAIESIQHILLGNQVQNTRTYQRRRHVQNNE</sequence>
<evidence type="ECO:0000256" key="1">
    <source>
        <dbReference type="SAM" id="MobiDB-lite"/>
    </source>
</evidence>
<dbReference type="GO" id="GO:0016787">
    <property type="term" value="F:hydrolase activity"/>
    <property type="evidence" value="ECO:0007669"/>
    <property type="project" value="UniProtKB-KW"/>
</dbReference>
<dbReference type="Pfam" id="PF10536">
    <property type="entry name" value="PMD"/>
    <property type="match status" value="1"/>
</dbReference>
<proteinExistence type="predicted"/>
<feature type="domain" description="Aminotransferase-like plant mobile" evidence="2">
    <location>
        <begin position="133"/>
        <end position="482"/>
    </location>
</feature>
<keyword evidence="4" id="KW-1185">Reference proteome</keyword>
<dbReference type="GO" id="GO:0010073">
    <property type="term" value="P:meristem maintenance"/>
    <property type="evidence" value="ECO:0007669"/>
    <property type="project" value="InterPro"/>
</dbReference>
<name>A0A2P6SBN9_ROSCH</name>
<dbReference type="OMA" id="SAFCERW"/>
<dbReference type="InterPro" id="IPR044824">
    <property type="entry name" value="MAIN-like"/>
</dbReference>
<organism evidence="3 4">
    <name type="scientific">Rosa chinensis</name>
    <name type="common">China rose</name>
    <dbReference type="NCBI Taxonomy" id="74649"/>
    <lineage>
        <taxon>Eukaryota</taxon>
        <taxon>Viridiplantae</taxon>
        <taxon>Streptophyta</taxon>
        <taxon>Embryophyta</taxon>
        <taxon>Tracheophyta</taxon>
        <taxon>Spermatophyta</taxon>
        <taxon>Magnoliopsida</taxon>
        <taxon>eudicotyledons</taxon>
        <taxon>Gunneridae</taxon>
        <taxon>Pentapetalae</taxon>
        <taxon>rosids</taxon>
        <taxon>fabids</taxon>
        <taxon>Rosales</taxon>
        <taxon>Rosaceae</taxon>
        <taxon>Rosoideae</taxon>
        <taxon>Rosoideae incertae sedis</taxon>
        <taxon>Rosa</taxon>
    </lineage>
</organism>